<dbReference type="InterPro" id="IPR014710">
    <property type="entry name" value="RmlC-like_jellyroll"/>
</dbReference>
<name>A0A8T9ZYT1_9EURY</name>
<sequence>MSVDKVNYHDVDQVGNAMHFLREPLSCEQLGLTVVECEPGWTGKEHDHSEQGEEEVYLLLDGSATVVADGEEISLEAGDALRLSPDTTRQIRNGDTESTFVLAGAP</sequence>
<dbReference type="SUPFAM" id="SSF51182">
    <property type="entry name" value="RmlC-like cupins"/>
    <property type="match status" value="1"/>
</dbReference>
<dbReference type="Proteomes" id="UP000831768">
    <property type="component" value="Chromosome"/>
</dbReference>
<dbReference type="RefSeq" id="WP_247992560.1">
    <property type="nucleotide sequence ID" value="NZ_CP096019.1"/>
</dbReference>
<dbReference type="EMBL" id="CP096019">
    <property type="protein sequence ID" value="UPM41881.1"/>
    <property type="molecule type" value="Genomic_DNA"/>
</dbReference>
<dbReference type="GeneID" id="71927943"/>
<keyword evidence="4" id="KW-1185">Reference proteome</keyword>
<dbReference type="Gene3D" id="2.60.120.10">
    <property type="entry name" value="Jelly Rolls"/>
    <property type="match status" value="1"/>
</dbReference>
<dbReference type="PANTHER" id="PTHR35848:SF9">
    <property type="entry name" value="SLL1358 PROTEIN"/>
    <property type="match status" value="1"/>
</dbReference>
<evidence type="ECO:0000313" key="4">
    <source>
        <dbReference type="Proteomes" id="UP000831768"/>
    </source>
</evidence>
<accession>A0A8T9ZYT1</accession>
<dbReference type="AlphaFoldDB" id="A0A8T9ZYT1"/>
<evidence type="ECO:0000313" key="3">
    <source>
        <dbReference type="EMBL" id="UPM41881.1"/>
    </source>
</evidence>
<dbReference type="Pfam" id="PF07883">
    <property type="entry name" value="Cupin_2"/>
    <property type="match status" value="1"/>
</dbReference>
<dbReference type="KEGG" id="haad:MW046_07810"/>
<dbReference type="InterPro" id="IPR051610">
    <property type="entry name" value="GPI/OXD"/>
</dbReference>
<dbReference type="GO" id="GO:0046872">
    <property type="term" value="F:metal ion binding"/>
    <property type="evidence" value="ECO:0007669"/>
    <property type="project" value="UniProtKB-KW"/>
</dbReference>
<evidence type="ECO:0000259" key="2">
    <source>
        <dbReference type="Pfam" id="PF07883"/>
    </source>
</evidence>
<gene>
    <name evidence="3" type="ORF">MW046_07810</name>
</gene>
<proteinExistence type="predicted"/>
<protein>
    <submittedName>
        <fullName evidence="3">Cupin domain-containing protein</fullName>
    </submittedName>
</protein>
<feature type="domain" description="Cupin type-2" evidence="2">
    <location>
        <begin position="34"/>
        <end position="100"/>
    </location>
</feature>
<dbReference type="InterPro" id="IPR013096">
    <property type="entry name" value="Cupin_2"/>
</dbReference>
<keyword evidence="1" id="KW-0479">Metal-binding</keyword>
<dbReference type="InterPro" id="IPR011051">
    <property type="entry name" value="RmlC_Cupin_sf"/>
</dbReference>
<dbReference type="PANTHER" id="PTHR35848">
    <property type="entry name" value="OXALATE-BINDING PROTEIN"/>
    <property type="match status" value="1"/>
</dbReference>
<evidence type="ECO:0000256" key="1">
    <source>
        <dbReference type="ARBA" id="ARBA00022723"/>
    </source>
</evidence>
<reference evidence="3" key="1">
    <citation type="submission" date="2022-04" db="EMBL/GenBank/DDBJ databases">
        <title>Halocatena sp. nov., isolated from a salt lake.</title>
        <authorList>
            <person name="Cui H.-L."/>
        </authorList>
    </citation>
    <scope>NUCLEOTIDE SEQUENCE</scope>
    <source>
        <strain evidence="3">AD-1</strain>
    </source>
</reference>
<organism evidence="3 4">
    <name type="scientific">Halocatena salina</name>
    <dbReference type="NCBI Taxonomy" id="2934340"/>
    <lineage>
        <taxon>Archaea</taxon>
        <taxon>Methanobacteriati</taxon>
        <taxon>Methanobacteriota</taxon>
        <taxon>Stenosarchaea group</taxon>
        <taxon>Halobacteria</taxon>
        <taxon>Halobacteriales</taxon>
        <taxon>Natronomonadaceae</taxon>
        <taxon>Halocatena</taxon>
    </lineage>
</organism>